<proteinExistence type="predicted"/>
<feature type="transmembrane region" description="Helical" evidence="5">
    <location>
        <begin position="21"/>
        <end position="41"/>
    </location>
</feature>
<organism evidence="6 7">
    <name type="scientific">Paratrimastix pyriformis</name>
    <dbReference type="NCBI Taxonomy" id="342808"/>
    <lineage>
        <taxon>Eukaryota</taxon>
        <taxon>Metamonada</taxon>
        <taxon>Preaxostyla</taxon>
        <taxon>Paratrimastigidae</taxon>
        <taxon>Paratrimastix</taxon>
    </lineage>
</organism>
<evidence type="ECO:0000256" key="3">
    <source>
        <dbReference type="ARBA" id="ARBA00022989"/>
    </source>
</evidence>
<comment type="subcellular location">
    <subcellularLocation>
        <location evidence="1">Membrane</location>
        <topology evidence="1">Multi-pass membrane protein</topology>
    </subcellularLocation>
</comment>
<dbReference type="Proteomes" id="UP001141327">
    <property type="component" value="Unassembled WGS sequence"/>
</dbReference>
<accession>A0ABQ8U5F8</accession>
<gene>
    <name evidence="6" type="ORF">PAPYR_10667</name>
</gene>
<sequence>MGLDSLLQKVGLVQKQEFFKISKILALSVLSLFLIPTILVAPAKFGVIYTLANVLALASTTILVAITSPPHLQGFQLGDALLSLVAVLAHGDPALDLVLGLCSSLDGAACLLQE</sequence>
<name>A0ABQ8U5F8_9EUKA</name>
<keyword evidence="7" id="KW-1185">Reference proteome</keyword>
<feature type="transmembrane region" description="Helical" evidence="5">
    <location>
        <begin position="47"/>
        <end position="66"/>
    </location>
</feature>
<keyword evidence="3 5" id="KW-1133">Transmembrane helix</keyword>
<evidence type="ECO:0000313" key="7">
    <source>
        <dbReference type="Proteomes" id="UP001141327"/>
    </source>
</evidence>
<keyword evidence="2 5" id="KW-0812">Transmembrane</keyword>
<protein>
    <recommendedName>
        <fullName evidence="8">Amino acid transporter transmembrane domain-containing protein</fullName>
    </recommendedName>
</protein>
<evidence type="ECO:0000256" key="1">
    <source>
        <dbReference type="ARBA" id="ARBA00004141"/>
    </source>
</evidence>
<evidence type="ECO:0000256" key="5">
    <source>
        <dbReference type="SAM" id="Phobius"/>
    </source>
</evidence>
<evidence type="ECO:0008006" key="8">
    <source>
        <dbReference type="Google" id="ProtNLM"/>
    </source>
</evidence>
<evidence type="ECO:0000313" key="6">
    <source>
        <dbReference type="EMBL" id="KAJ4454584.1"/>
    </source>
</evidence>
<reference evidence="6" key="1">
    <citation type="journal article" date="2022" name="bioRxiv">
        <title>Genomics of Preaxostyla Flagellates Illuminates Evolutionary Transitions and the Path Towards Mitochondrial Loss.</title>
        <authorList>
            <person name="Novak L.V.F."/>
            <person name="Treitli S.C."/>
            <person name="Pyrih J."/>
            <person name="Halakuc P."/>
            <person name="Pipaliya S.V."/>
            <person name="Vacek V."/>
            <person name="Brzon O."/>
            <person name="Soukal P."/>
            <person name="Eme L."/>
            <person name="Dacks J.B."/>
            <person name="Karnkowska A."/>
            <person name="Elias M."/>
            <person name="Hampl V."/>
        </authorList>
    </citation>
    <scope>NUCLEOTIDE SEQUENCE</scope>
    <source>
        <strain evidence="6">RCP-MX</strain>
    </source>
</reference>
<evidence type="ECO:0000256" key="2">
    <source>
        <dbReference type="ARBA" id="ARBA00022692"/>
    </source>
</evidence>
<comment type="caution">
    <text evidence="6">The sequence shown here is derived from an EMBL/GenBank/DDBJ whole genome shotgun (WGS) entry which is preliminary data.</text>
</comment>
<dbReference type="InterPro" id="IPR007305">
    <property type="entry name" value="Vesicle_transpt_Got1/SFT2"/>
</dbReference>
<dbReference type="EMBL" id="JAPMOS010000146">
    <property type="protein sequence ID" value="KAJ4454584.1"/>
    <property type="molecule type" value="Genomic_DNA"/>
</dbReference>
<keyword evidence="4 5" id="KW-0472">Membrane</keyword>
<dbReference type="Pfam" id="PF04178">
    <property type="entry name" value="Got1"/>
    <property type="match status" value="1"/>
</dbReference>
<evidence type="ECO:0000256" key="4">
    <source>
        <dbReference type="ARBA" id="ARBA00023136"/>
    </source>
</evidence>